<reference evidence="1 2" key="1">
    <citation type="submission" date="2020-11" db="EMBL/GenBank/DDBJ databases">
        <title>The Complete Genome of Pseudomonas fragi A13BB.</title>
        <authorList>
            <person name="Awolope O.K."/>
            <person name="O'Driscoll N.H."/>
            <person name="Di Salvo A."/>
            <person name="Lamb A.J."/>
        </authorList>
    </citation>
    <scope>NUCLEOTIDE SEQUENCE [LARGE SCALE GENOMIC DNA]</scope>
    <source>
        <strain evidence="1 2">A13BB</strain>
    </source>
</reference>
<evidence type="ECO:0000313" key="1">
    <source>
        <dbReference type="EMBL" id="QPL32881.1"/>
    </source>
</evidence>
<dbReference type="EMBL" id="CP065202">
    <property type="protein sequence ID" value="QPL32881.1"/>
    <property type="molecule type" value="Genomic_DNA"/>
</dbReference>
<dbReference type="AlphaFoldDB" id="A0A9Q6VP39"/>
<dbReference type="Proteomes" id="UP000594467">
    <property type="component" value="Chromosome"/>
</dbReference>
<evidence type="ECO:0000313" key="2">
    <source>
        <dbReference type="Proteomes" id="UP000594467"/>
    </source>
</evidence>
<protein>
    <submittedName>
        <fullName evidence="1">Uncharacterized protein</fullName>
    </submittedName>
</protein>
<accession>A0A9Q6VP39</accession>
<name>A0A9Q6VP39_PSEFR</name>
<gene>
    <name evidence="1" type="ORF">I5R27_07245</name>
</gene>
<sequence length="131" mass="14705">MQFALHQKAIIAKCNQTLLNMQLNTLFYKAFRPNYSWHEDCSINSIPSMLSEMTAMNSTLILLNTLALAVLLVFHFQPEPVSAGQPVEMTATFNTPLPQVAVMKESRRVTPRLATNQPVADQAPAGERWVF</sequence>
<dbReference type="RefSeq" id="WP_169716031.1">
    <property type="nucleotide sequence ID" value="NZ_CAUQAK010000074.1"/>
</dbReference>
<dbReference type="GeneID" id="72387556"/>
<proteinExistence type="predicted"/>
<organism evidence="1 2">
    <name type="scientific">Pseudomonas fragi</name>
    <dbReference type="NCBI Taxonomy" id="296"/>
    <lineage>
        <taxon>Bacteria</taxon>
        <taxon>Pseudomonadati</taxon>
        <taxon>Pseudomonadota</taxon>
        <taxon>Gammaproteobacteria</taxon>
        <taxon>Pseudomonadales</taxon>
        <taxon>Pseudomonadaceae</taxon>
        <taxon>Pseudomonas</taxon>
    </lineage>
</organism>